<dbReference type="SUPFAM" id="SSF56601">
    <property type="entry name" value="beta-lactamase/transpeptidase-like"/>
    <property type="match status" value="1"/>
</dbReference>
<dbReference type="GO" id="GO:0016787">
    <property type="term" value="F:hydrolase activity"/>
    <property type="evidence" value="ECO:0007669"/>
    <property type="project" value="UniProtKB-KW"/>
</dbReference>
<keyword evidence="3" id="KW-1185">Reference proteome</keyword>
<dbReference type="AlphaFoldDB" id="A0A3S8R7V8"/>
<feature type="domain" description="Beta-lactamase-related" evidence="1">
    <location>
        <begin position="238"/>
        <end position="514"/>
    </location>
</feature>
<evidence type="ECO:0000313" key="3">
    <source>
        <dbReference type="Proteomes" id="UP000274593"/>
    </source>
</evidence>
<dbReference type="EMBL" id="CP032548">
    <property type="protein sequence ID" value="AZJ35863.1"/>
    <property type="molecule type" value="Genomic_DNA"/>
</dbReference>
<dbReference type="Pfam" id="PF00144">
    <property type="entry name" value="Beta-lactamase"/>
    <property type="match status" value="1"/>
</dbReference>
<sequence length="538" mass="61728">MKFIKLLMIPILGFSIFSFSNYNKESNTPILFFKNDFKNKSEKQVYIEDFTLNKDEYLSLQFELEKPLIQYLKELAPDLTDKQLLNKGNFQFSFLVDNKLIYTENLNKGAGTPSSKTTQLKHTIPLIYPEKLDYWGWFMWLKFMKMNGGRDALYKGNHLLTIEVKPYVNSSSLKVGKIIAKGDLNMKVKELPYDKNLVPIQKISPANGWEISKEVYKKEKIEALNKKIAQGRFEHINGIVVVKDNKLLIEEYFNGSSRESLHDPRSVGKTIASTITGIAIEEGYIKDENAKLKEFYDLKTYKNYSLKKDSVTLKSLLTMSSGFVGDDDYSNPGNEEFMYPTTNWVKFALDLPMSTAKEIGEKYSYFTAGVVVLGDVLNKTVPNGLVKYADDKLFSPLGITNYKWEYTPQNVGNTAGGIRLRAIDFAKYGQLYKNEGYWNNQQIISKKWVEKSLSKQIKQPYTNDSFYGYLFWNKTYRVNNKNYEVSFCSGNGGNKIFIFKDIPFVVVITASGYGLPYMHSDVDKIITDYILPAIGDLF</sequence>
<gene>
    <name evidence="2" type="ORF">D6T69_10150</name>
</gene>
<accession>A0A3S8R7V8</accession>
<keyword evidence="2" id="KW-0378">Hydrolase</keyword>
<organism evidence="2 3">
    <name type="scientific">Tenacibaculum singaporense</name>
    <dbReference type="NCBI Taxonomy" id="2358479"/>
    <lineage>
        <taxon>Bacteria</taxon>
        <taxon>Pseudomonadati</taxon>
        <taxon>Bacteroidota</taxon>
        <taxon>Flavobacteriia</taxon>
        <taxon>Flavobacteriales</taxon>
        <taxon>Flavobacteriaceae</taxon>
        <taxon>Tenacibaculum</taxon>
    </lineage>
</organism>
<evidence type="ECO:0000259" key="1">
    <source>
        <dbReference type="Pfam" id="PF00144"/>
    </source>
</evidence>
<dbReference type="KEGG" id="tsig:D6T69_10150"/>
<dbReference type="InterPro" id="IPR050789">
    <property type="entry name" value="Diverse_Enzym_Activities"/>
</dbReference>
<dbReference type="Proteomes" id="UP000274593">
    <property type="component" value="Chromosome"/>
</dbReference>
<evidence type="ECO:0000313" key="2">
    <source>
        <dbReference type="EMBL" id="AZJ35863.1"/>
    </source>
</evidence>
<dbReference type="InterPro" id="IPR012338">
    <property type="entry name" value="Beta-lactam/transpept-like"/>
</dbReference>
<dbReference type="PANTHER" id="PTHR43283">
    <property type="entry name" value="BETA-LACTAMASE-RELATED"/>
    <property type="match status" value="1"/>
</dbReference>
<dbReference type="PANTHER" id="PTHR43283:SF7">
    <property type="entry name" value="BETA-LACTAMASE-RELATED DOMAIN-CONTAINING PROTEIN"/>
    <property type="match status" value="1"/>
</dbReference>
<name>A0A3S8R7V8_9FLAO</name>
<dbReference type="RefSeq" id="WP_125067623.1">
    <property type="nucleotide sequence ID" value="NZ_CP032548.1"/>
</dbReference>
<proteinExistence type="predicted"/>
<protein>
    <submittedName>
        <fullName evidence="2">Class C beta-lactamase-related serine hydrolase</fullName>
    </submittedName>
</protein>
<reference evidence="2 3" key="1">
    <citation type="submission" date="2018-09" db="EMBL/GenBank/DDBJ databases">
        <title>Insights into the microbiota of Asian seabass (Lates calcarifer) with tenacibaculosis symptoms and description of sp. nov. Tenacibaculum singaporense.</title>
        <authorList>
            <person name="Miyake S."/>
            <person name="Soh M."/>
            <person name="Azman M.N."/>
            <person name="Ngoh S.Y."/>
            <person name="Orban L."/>
        </authorList>
    </citation>
    <scope>NUCLEOTIDE SEQUENCE [LARGE SCALE GENOMIC DNA]</scope>
    <source>
        <strain evidence="2 3">DSM 106434</strain>
    </source>
</reference>
<dbReference type="Gene3D" id="3.40.710.10">
    <property type="entry name" value="DD-peptidase/beta-lactamase superfamily"/>
    <property type="match status" value="1"/>
</dbReference>
<dbReference type="InterPro" id="IPR001466">
    <property type="entry name" value="Beta-lactam-related"/>
</dbReference>